<evidence type="ECO:0000313" key="2">
    <source>
        <dbReference type="EMBL" id="VBA37220.1"/>
    </source>
</evidence>
<evidence type="ECO:0000256" key="1">
    <source>
        <dbReference type="SAM" id="Phobius"/>
    </source>
</evidence>
<organism evidence="2 3">
    <name type="scientific">Mycobacterium innocens</name>
    <dbReference type="NCBI Taxonomy" id="2341083"/>
    <lineage>
        <taxon>Bacteria</taxon>
        <taxon>Bacillati</taxon>
        <taxon>Actinomycetota</taxon>
        <taxon>Actinomycetes</taxon>
        <taxon>Mycobacteriales</taxon>
        <taxon>Mycobacteriaceae</taxon>
        <taxon>Mycobacterium</taxon>
    </lineage>
</organism>
<reference evidence="2 3" key="1">
    <citation type="submission" date="2018-09" db="EMBL/GenBank/DDBJ databases">
        <authorList>
            <person name="Tagini F."/>
        </authorList>
    </citation>
    <scope>NUCLEOTIDE SEQUENCE [LARGE SCALE GENOMIC DNA]</scope>
    <source>
        <strain evidence="2 3">MK13</strain>
    </source>
</reference>
<keyword evidence="1" id="KW-0812">Transmembrane</keyword>
<dbReference type="AlphaFoldDB" id="A0A498PZT7"/>
<sequence length="66" mass="6672">MTLAGPPAFGAMITVGGYPLAFALCGLFPLTAAPLVPVGVLPPGAEDRPAEHPVGNFNVKDVSVIE</sequence>
<dbReference type="Proteomes" id="UP000267289">
    <property type="component" value="Unassembled WGS sequence"/>
</dbReference>
<dbReference type="EMBL" id="UPHQ01000062">
    <property type="protein sequence ID" value="VBA37220.1"/>
    <property type="molecule type" value="Genomic_DNA"/>
</dbReference>
<keyword evidence="1" id="KW-1133">Transmembrane helix</keyword>
<keyword evidence="1" id="KW-0472">Membrane</keyword>
<keyword evidence="3" id="KW-1185">Reference proteome</keyword>
<evidence type="ECO:0000313" key="3">
    <source>
        <dbReference type="Proteomes" id="UP000267289"/>
    </source>
</evidence>
<gene>
    <name evidence="2" type="ORF">LAUMK13_01525</name>
</gene>
<accession>A0A498PZT7</accession>
<feature type="transmembrane region" description="Helical" evidence="1">
    <location>
        <begin position="20"/>
        <end position="41"/>
    </location>
</feature>
<protein>
    <submittedName>
        <fullName evidence="2">Putative MFS-type transporter</fullName>
    </submittedName>
</protein>
<name>A0A498PZT7_9MYCO</name>
<proteinExistence type="predicted"/>